<dbReference type="InterPro" id="IPR001932">
    <property type="entry name" value="PPM-type_phosphatase-like_dom"/>
</dbReference>
<keyword evidence="4" id="KW-1185">Reference proteome</keyword>
<dbReference type="InterPro" id="IPR000719">
    <property type="entry name" value="Prot_kinase_dom"/>
</dbReference>
<evidence type="ECO:0000256" key="1">
    <source>
        <dbReference type="SAM" id="MobiDB-lite"/>
    </source>
</evidence>
<dbReference type="Proteomes" id="UP001183388">
    <property type="component" value="Unassembled WGS sequence"/>
</dbReference>
<protein>
    <submittedName>
        <fullName evidence="3">Caspase family protein</fullName>
    </submittedName>
</protein>
<dbReference type="SMART" id="SM00220">
    <property type="entry name" value="S_TKc"/>
    <property type="match status" value="1"/>
</dbReference>
<name>A0ABU2LGK7_9ACTN</name>
<dbReference type="InterPro" id="IPR011600">
    <property type="entry name" value="Pept_C14_caspase"/>
</dbReference>
<dbReference type="EMBL" id="JAVREN010000082">
    <property type="protein sequence ID" value="MDT0310590.1"/>
    <property type="molecule type" value="Genomic_DNA"/>
</dbReference>
<dbReference type="PROSITE" id="PS51746">
    <property type="entry name" value="PPM_2"/>
    <property type="match status" value="1"/>
</dbReference>
<feature type="compositionally biased region" description="Pro residues" evidence="1">
    <location>
        <begin position="495"/>
        <end position="516"/>
    </location>
</feature>
<dbReference type="InterPro" id="IPR036457">
    <property type="entry name" value="PPM-type-like_dom_sf"/>
</dbReference>
<gene>
    <name evidence="3" type="ORF">RM780_27110</name>
</gene>
<feature type="compositionally biased region" description="Low complexity" evidence="1">
    <location>
        <begin position="767"/>
        <end position="781"/>
    </location>
</feature>
<dbReference type="CDD" id="cd00143">
    <property type="entry name" value="PP2Cc"/>
    <property type="match status" value="1"/>
</dbReference>
<evidence type="ECO:0000259" key="2">
    <source>
        <dbReference type="PROSITE" id="PS51746"/>
    </source>
</evidence>
<dbReference type="Gene3D" id="3.60.40.10">
    <property type="entry name" value="PPM-type phosphatase domain"/>
    <property type="match status" value="1"/>
</dbReference>
<reference evidence="4" key="1">
    <citation type="submission" date="2023-07" db="EMBL/GenBank/DDBJ databases">
        <title>30 novel species of actinomycetes from the DSMZ collection.</title>
        <authorList>
            <person name="Nouioui I."/>
        </authorList>
    </citation>
    <scope>NUCLEOTIDE SEQUENCE [LARGE SCALE GENOMIC DNA]</scope>
    <source>
        <strain evidence="4">DSM 44917</strain>
    </source>
</reference>
<dbReference type="SUPFAM" id="SSF81606">
    <property type="entry name" value="PP2C-like"/>
    <property type="match status" value="1"/>
</dbReference>
<dbReference type="InterPro" id="IPR011009">
    <property type="entry name" value="Kinase-like_dom_sf"/>
</dbReference>
<feature type="region of interest" description="Disordered" evidence="1">
    <location>
        <begin position="490"/>
        <end position="516"/>
    </location>
</feature>
<dbReference type="Gene3D" id="3.30.200.20">
    <property type="entry name" value="Phosphorylase Kinase, domain 1"/>
    <property type="match status" value="1"/>
</dbReference>
<organism evidence="3 4">
    <name type="scientific">Streptomyces boetiae</name>
    <dbReference type="NCBI Taxonomy" id="3075541"/>
    <lineage>
        <taxon>Bacteria</taxon>
        <taxon>Bacillati</taxon>
        <taxon>Actinomycetota</taxon>
        <taxon>Actinomycetes</taxon>
        <taxon>Kitasatosporales</taxon>
        <taxon>Streptomycetaceae</taxon>
        <taxon>Streptomyces</taxon>
    </lineage>
</organism>
<accession>A0ABU2LGK7</accession>
<dbReference type="Gene3D" id="1.10.510.10">
    <property type="entry name" value="Transferase(Phosphotransferase) domain 1"/>
    <property type="match status" value="1"/>
</dbReference>
<dbReference type="RefSeq" id="WP_311633556.1">
    <property type="nucleotide sequence ID" value="NZ_JAVREN010000082.1"/>
</dbReference>
<dbReference type="SMART" id="SM00331">
    <property type="entry name" value="PP2C_SIG"/>
    <property type="match status" value="1"/>
</dbReference>
<dbReference type="Gene3D" id="3.40.50.1460">
    <property type="match status" value="1"/>
</dbReference>
<evidence type="ECO:0000313" key="3">
    <source>
        <dbReference type="EMBL" id="MDT0310590.1"/>
    </source>
</evidence>
<sequence>MTTGSPVSPGRSAAVLIGVSSYAHLADLPAVRANVADLAVQLRDASVWGLPGQRCHLALEPRSAAEAIGHLRRAVDSTTDTLLVYYAGHGLIDPDRGDLWLGLPGSIAGEPDTTLPWDWIRRQLLRSRAECRIVVLDCCYSGRALGMMAEARAALANGAAVEGTYLMASAAESAQALAPPGETHTAFTGELIGLLRRGVPEGPELLALDDVFALLADGLRARSRPEPQRRVRNDAGRLPLFRNRAWAPAGGGRRMLAGRYELHAPRRRGALSDSFAGTDTVLGREVIVRLMRPEAAAEPALRRRFEARTRSRAPLGHPSIALLLDLGSDRGEGIARPFHVVEAPGGRPLHTLVAQRPLPPAEVVRLASGLLGTLEHAHGLGAAGWDLVPENLTHTPERGIRLLELAEGPGPVGPDPDAGADLRAVGGLMYRLLTGRPLTGDGRPTGPSTHRPEVSEAFDAVVLRALAADPAARYAGAAEMRQAVDSLAGQELRPAPSPPRAPAAPPRVRRPSPPPPPLVLRFAAGSHTGLVRKYNADSGYAGPRLLAVADGYAAPVASAEVISVLSRLDATPPAGDPAEALGRAAALADTRVKALGHPLRAVSSSATALLWNGAGLGLMHIGRTRAYLLRAGMLYLCTRDHTWAQGETDEWGPAEEEPAGHGPPELPLFRELGLGGVSATPDLALRQAQAGDRYLLCSDGLSGPVSPQLLHDALTAHPASPQDAVNALTEYALRSGGPDNITCVVADVAEPTPESAGDQSPPYVVGAVAASPPFDAADPPA</sequence>
<feature type="domain" description="PPM-type phosphatase" evidence="2">
    <location>
        <begin position="521"/>
        <end position="748"/>
    </location>
</feature>
<dbReference type="Pfam" id="PF00656">
    <property type="entry name" value="Peptidase_C14"/>
    <property type="match status" value="1"/>
</dbReference>
<feature type="region of interest" description="Disordered" evidence="1">
    <location>
        <begin position="751"/>
        <end position="781"/>
    </location>
</feature>
<dbReference type="SUPFAM" id="SSF56112">
    <property type="entry name" value="Protein kinase-like (PK-like)"/>
    <property type="match status" value="1"/>
</dbReference>
<dbReference type="NCBIfam" id="NF047832">
    <property type="entry name" value="caspase_w_EACC1"/>
    <property type="match status" value="1"/>
</dbReference>
<evidence type="ECO:0000313" key="4">
    <source>
        <dbReference type="Proteomes" id="UP001183388"/>
    </source>
</evidence>
<comment type="caution">
    <text evidence="3">The sequence shown here is derived from an EMBL/GenBank/DDBJ whole genome shotgun (WGS) entry which is preliminary data.</text>
</comment>
<proteinExistence type="predicted"/>
<dbReference type="SUPFAM" id="SSF52129">
    <property type="entry name" value="Caspase-like"/>
    <property type="match status" value="1"/>
</dbReference>
<dbReference type="InterPro" id="IPR029030">
    <property type="entry name" value="Caspase-like_dom_sf"/>
</dbReference>
<dbReference type="SMART" id="SM00332">
    <property type="entry name" value="PP2Cc"/>
    <property type="match status" value="1"/>
</dbReference>